<keyword evidence="8" id="KW-0175">Coiled coil</keyword>
<dbReference type="EMBL" id="UYRT01079310">
    <property type="protein sequence ID" value="VDN20451.1"/>
    <property type="molecule type" value="Genomic_DNA"/>
</dbReference>
<dbReference type="GO" id="GO:0008289">
    <property type="term" value="F:lipid binding"/>
    <property type="evidence" value="ECO:0007669"/>
    <property type="project" value="UniProtKB-KW"/>
</dbReference>
<name>A0A3P7MQN7_9BILA</name>
<dbReference type="GO" id="GO:0005741">
    <property type="term" value="C:mitochondrial outer membrane"/>
    <property type="evidence" value="ECO:0007669"/>
    <property type="project" value="UniProtKB-SubCell"/>
</dbReference>
<evidence type="ECO:0000256" key="5">
    <source>
        <dbReference type="ARBA" id="ARBA00019863"/>
    </source>
</evidence>
<evidence type="ECO:0000256" key="12">
    <source>
        <dbReference type="ARBA" id="ARBA00032687"/>
    </source>
</evidence>
<comment type="similarity">
    <text evidence="4">Belongs to the MIEAP family.</text>
</comment>
<dbReference type="PANTHER" id="PTHR21771:SF1">
    <property type="entry name" value="MITOCHONDRIA-EATING PROTEIN"/>
    <property type="match status" value="1"/>
</dbReference>
<reference evidence="14 15" key="1">
    <citation type="submission" date="2018-11" db="EMBL/GenBank/DDBJ databases">
        <authorList>
            <consortium name="Pathogen Informatics"/>
        </authorList>
    </citation>
    <scope>NUCLEOTIDE SEQUENCE [LARGE SCALE GENOMIC DNA]</scope>
</reference>
<evidence type="ECO:0000256" key="3">
    <source>
        <dbReference type="ARBA" id="ARBA00004496"/>
    </source>
</evidence>
<proteinExistence type="inferred from homology"/>
<accession>A0A3P7MQN7</accession>
<dbReference type="GO" id="GO:0035694">
    <property type="term" value="P:mitochondrial protein catabolic process"/>
    <property type="evidence" value="ECO:0007669"/>
    <property type="project" value="InterPro"/>
</dbReference>
<evidence type="ECO:0000256" key="6">
    <source>
        <dbReference type="ARBA" id="ARBA00022490"/>
    </source>
</evidence>
<keyword evidence="15" id="KW-1185">Reference proteome</keyword>
<protein>
    <recommendedName>
        <fullName evidence="5">Mitochondria-eating protein</fullName>
    </recommendedName>
    <alternativeName>
        <fullName evidence="12">Spermatogenesis-associated protein 18</fullName>
    </alternativeName>
</protein>
<evidence type="ECO:0000256" key="7">
    <source>
        <dbReference type="ARBA" id="ARBA00022787"/>
    </source>
</evidence>
<gene>
    <name evidence="14" type="ORF">GPUH_LOCUS12437</name>
</gene>
<keyword evidence="11" id="KW-0472">Membrane</keyword>
<dbReference type="AlphaFoldDB" id="A0A3P7MQN7"/>
<evidence type="ECO:0000256" key="2">
    <source>
        <dbReference type="ARBA" id="ARBA00004305"/>
    </source>
</evidence>
<evidence type="ECO:0000313" key="15">
    <source>
        <dbReference type="Proteomes" id="UP000271098"/>
    </source>
</evidence>
<evidence type="ECO:0000256" key="1">
    <source>
        <dbReference type="ARBA" id="ARBA00004294"/>
    </source>
</evidence>
<keyword evidence="6" id="KW-0963">Cytoplasm</keyword>
<keyword evidence="9" id="KW-0446">Lipid-binding</keyword>
<evidence type="ECO:0000256" key="10">
    <source>
        <dbReference type="ARBA" id="ARBA00023128"/>
    </source>
</evidence>
<evidence type="ECO:0000259" key="13">
    <source>
        <dbReference type="Pfam" id="PF16026"/>
    </source>
</evidence>
<keyword evidence="7" id="KW-1000">Mitochondrion outer membrane</keyword>
<dbReference type="Pfam" id="PF16026">
    <property type="entry name" value="MIEAP"/>
    <property type="match status" value="1"/>
</dbReference>
<dbReference type="GO" id="GO:0035695">
    <property type="term" value="P:mitophagy by internal vacuole formation"/>
    <property type="evidence" value="ECO:0007669"/>
    <property type="project" value="TreeGrafter"/>
</dbReference>
<evidence type="ECO:0000256" key="9">
    <source>
        <dbReference type="ARBA" id="ARBA00023121"/>
    </source>
</evidence>
<evidence type="ECO:0000256" key="8">
    <source>
        <dbReference type="ARBA" id="ARBA00023054"/>
    </source>
</evidence>
<dbReference type="PANTHER" id="PTHR21771">
    <property type="entry name" value="MITOCHONDRIA-EATING PROTEIN-RELATED"/>
    <property type="match status" value="1"/>
</dbReference>
<evidence type="ECO:0000256" key="4">
    <source>
        <dbReference type="ARBA" id="ARBA00008233"/>
    </source>
</evidence>
<dbReference type="InterPro" id="IPR031981">
    <property type="entry name" value="MIEAP_C"/>
</dbReference>
<organism evidence="14 15">
    <name type="scientific">Gongylonema pulchrum</name>
    <dbReference type="NCBI Taxonomy" id="637853"/>
    <lineage>
        <taxon>Eukaryota</taxon>
        <taxon>Metazoa</taxon>
        <taxon>Ecdysozoa</taxon>
        <taxon>Nematoda</taxon>
        <taxon>Chromadorea</taxon>
        <taxon>Rhabditida</taxon>
        <taxon>Spirurina</taxon>
        <taxon>Spiruromorpha</taxon>
        <taxon>Spiruroidea</taxon>
        <taxon>Gongylonematidae</taxon>
        <taxon>Gongylonema</taxon>
    </lineage>
</organism>
<dbReference type="GO" id="GO:0005759">
    <property type="term" value="C:mitochondrial matrix"/>
    <property type="evidence" value="ECO:0007669"/>
    <property type="project" value="UniProtKB-SubCell"/>
</dbReference>
<sequence length="99" mass="11315">MYDFPSLRTCTVFIKFILDCVAIAWDLVAGIDGKLPRHAKSSLTNFRMCIEYESTQFDAASHRRFPGSTSQSNIIRRYLWPAVLDKSTRVCMHKAVVIT</sequence>
<feature type="domain" description="Mitochondria-eating protein C-terminal" evidence="13">
    <location>
        <begin position="48"/>
        <end position="99"/>
    </location>
</feature>
<keyword evidence="10" id="KW-0496">Mitochondrion</keyword>
<evidence type="ECO:0000313" key="14">
    <source>
        <dbReference type="EMBL" id="VDN20451.1"/>
    </source>
</evidence>
<dbReference type="OrthoDB" id="6047381at2759"/>
<dbReference type="InterPro" id="IPR026169">
    <property type="entry name" value="MIEAP"/>
</dbReference>
<evidence type="ECO:0000256" key="11">
    <source>
        <dbReference type="ARBA" id="ARBA00023136"/>
    </source>
</evidence>
<comment type="subcellular location">
    <subcellularLocation>
        <location evidence="3">Cytoplasm</location>
    </subcellularLocation>
    <subcellularLocation>
        <location evidence="2">Mitochondrion matrix</location>
    </subcellularLocation>
    <subcellularLocation>
        <location evidence="1">Mitochondrion outer membrane</location>
    </subcellularLocation>
</comment>
<dbReference type="Proteomes" id="UP000271098">
    <property type="component" value="Unassembled WGS sequence"/>
</dbReference>